<keyword evidence="2" id="KW-1185">Reference proteome</keyword>
<dbReference type="EMBL" id="JAKWBI020000081">
    <property type="protein sequence ID" value="KAJ2903448.1"/>
    <property type="molecule type" value="Genomic_DNA"/>
</dbReference>
<accession>A0AAD5RUR1</accession>
<evidence type="ECO:0000313" key="2">
    <source>
        <dbReference type="Proteomes" id="UP001201980"/>
    </source>
</evidence>
<dbReference type="AlphaFoldDB" id="A0AAD5RUR1"/>
<sequence length="244" mass="27489">MEINYRDENICSTHSVIPAGFPSPSESPHRDKGRLQLDGTVTVEGRVAHGTQMKLRGVREQSAYLERFLATLYFLRRAPLHYLQQQKRACSERVFKNSARIPLARRDCECGLSSWWLWYFVELAGVETPQGVVSNGGEDGLSWNGERRCVHNSRILGAMIGYTMGDLDSKAAGIPKTRYPRCNPIFNPNIRTSYLVCVTYFSISEPEIAVLRFLSARAGCMSPLQVRGGLTILPIRHRTLRPST</sequence>
<evidence type="ECO:0000313" key="1">
    <source>
        <dbReference type="EMBL" id="KAJ2903448.1"/>
    </source>
</evidence>
<dbReference type="Proteomes" id="UP001201980">
    <property type="component" value="Unassembled WGS sequence"/>
</dbReference>
<gene>
    <name evidence="1" type="ORF">MKZ38_009933</name>
</gene>
<proteinExistence type="predicted"/>
<comment type="caution">
    <text evidence="1">The sequence shown here is derived from an EMBL/GenBank/DDBJ whole genome shotgun (WGS) entry which is preliminary data.</text>
</comment>
<organism evidence="1 2">
    <name type="scientific">Zalerion maritima</name>
    <dbReference type="NCBI Taxonomy" id="339359"/>
    <lineage>
        <taxon>Eukaryota</taxon>
        <taxon>Fungi</taxon>
        <taxon>Dikarya</taxon>
        <taxon>Ascomycota</taxon>
        <taxon>Pezizomycotina</taxon>
        <taxon>Sordariomycetes</taxon>
        <taxon>Lulworthiomycetidae</taxon>
        <taxon>Lulworthiales</taxon>
        <taxon>Lulworthiaceae</taxon>
        <taxon>Zalerion</taxon>
    </lineage>
</organism>
<name>A0AAD5RUR1_9PEZI</name>
<protein>
    <submittedName>
        <fullName evidence="1">Uncharacterized protein</fullName>
    </submittedName>
</protein>
<reference evidence="1" key="1">
    <citation type="submission" date="2022-07" db="EMBL/GenBank/DDBJ databases">
        <title>Draft genome sequence of Zalerion maritima ATCC 34329, a (micro)plastics degrading marine fungus.</title>
        <authorList>
            <person name="Paco A."/>
            <person name="Goncalves M.F.M."/>
            <person name="Rocha-Santos T.A.P."/>
            <person name="Alves A."/>
        </authorList>
    </citation>
    <scope>NUCLEOTIDE SEQUENCE</scope>
    <source>
        <strain evidence="1">ATCC 34329</strain>
    </source>
</reference>